<comment type="similarity">
    <text evidence="2">Belongs to the MSOX/MTOX family.</text>
</comment>
<comment type="caution">
    <text evidence="8">The sequence shown here is derived from an EMBL/GenBank/DDBJ whole genome shotgun (WGS) entry which is preliminary data.</text>
</comment>
<dbReference type="PANTHER" id="PTHR10961">
    <property type="entry name" value="PEROXISOMAL SARCOSINE OXIDASE"/>
    <property type="match status" value="1"/>
</dbReference>
<dbReference type="PANTHER" id="PTHR10961:SF7">
    <property type="entry name" value="FAD DEPENDENT OXIDOREDUCTASE DOMAIN-CONTAINING PROTEIN"/>
    <property type="match status" value="1"/>
</dbReference>
<evidence type="ECO:0000256" key="5">
    <source>
        <dbReference type="ARBA" id="ARBA00023002"/>
    </source>
</evidence>
<evidence type="ECO:0000256" key="3">
    <source>
        <dbReference type="ARBA" id="ARBA00022630"/>
    </source>
</evidence>
<dbReference type="InterPro" id="IPR006076">
    <property type="entry name" value="FAD-dep_OxRdtase"/>
</dbReference>
<dbReference type="NCBIfam" id="NF008425">
    <property type="entry name" value="PRK11259.1"/>
    <property type="match status" value="1"/>
</dbReference>
<evidence type="ECO:0000259" key="7">
    <source>
        <dbReference type="Pfam" id="PF01266"/>
    </source>
</evidence>
<sequence length="414" mass="45934">MADTQTSTERRYFEYIVVGCGGVGSAAVYWLSKRAGKDVLGLEQFNLGHDHGGSQDHSRIIRLAYHDDRYTKITPDTYKAWHEVEKESGLQLVHMTGGVQYAKKAEMEHVIDKYAEAMAANNIKYEKMSGSKLSKKFPQFTTDDSYVAIYQEDAGLVDAALGNAVHIQLARSHGATVIDNCPVLKIDRMSDGQIKVNTPKGVFQCRRLVVAPGAWINHVLGSIGVHIPVFVTQEQVTYLATPNMKDFTKDKFPIWIYHSPNYDFYGLPIHGNSGSKIGIDAGGNIVTPETRTYVPDLVREKACLDHFRATIPKALGPLLYSKTCLYTMPPDRHFVIDTCTSKGWNDVIICCGAGHVYKFASLVGKILSQLAIDGKTIYDISKFNLDREALTNPDWKPALYMGTGGKVPIPEPKL</sequence>
<organism evidence="8 9">
    <name type="scientific">Tegillarca granosa</name>
    <name type="common">Malaysian cockle</name>
    <name type="synonym">Anadara granosa</name>
    <dbReference type="NCBI Taxonomy" id="220873"/>
    <lineage>
        <taxon>Eukaryota</taxon>
        <taxon>Metazoa</taxon>
        <taxon>Spiralia</taxon>
        <taxon>Lophotrochozoa</taxon>
        <taxon>Mollusca</taxon>
        <taxon>Bivalvia</taxon>
        <taxon>Autobranchia</taxon>
        <taxon>Pteriomorphia</taxon>
        <taxon>Arcoida</taxon>
        <taxon>Arcoidea</taxon>
        <taxon>Arcidae</taxon>
        <taxon>Tegillarca</taxon>
    </lineage>
</organism>
<evidence type="ECO:0000256" key="6">
    <source>
        <dbReference type="SAM" id="Phobius"/>
    </source>
</evidence>
<keyword evidence="3" id="KW-0285">Flavoprotein</keyword>
<keyword evidence="6" id="KW-1133">Transmembrane helix</keyword>
<dbReference type="SUPFAM" id="SSF54373">
    <property type="entry name" value="FAD-linked reductases, C-terminal domain"/>
    <property type="match status" value="1"/>
</dbReference>
<feature type="domain" description="FAD dependent oxidoreductase" evidence="7">
    <location>
        <begin position="15"/>
        <end position="370"/>
    </location>
</feature>
<keyword evidence="4" id="KW-0274">FAD</keyword>
<gene>
    <name evidence="8" type="ORF">KUTeg_019509</name>
</gene>
<keyword evidence="6" id="KW-0472">Membrane</keyword>
<evidence type="ECO:0000313" key="9">
    <source>
        <dbReference type="Proteomes" id="UP001217089"/>
    </source>
</evidence>
<evidence type="ECO:0000256" key="1">
    <source>
        <dbReference type="ARBA" id="ARBA00001974"/>
    </source>
</evidence>
<feature type="transmembrane region" description="Helical" evidence="6">
    <location>
        <begin position="12"/>
        <end position="31"/>
    </location>
</feature>
<dbReference type="Gene3D" id="3.30.9.10">
    <property type="entry name" value="D-Amino Acid Oxidase, subunit A, domain 2"/>
    <property type="match status" value="1"/>
</dbReference>
<dbReference type="Gene3D" id="3.50.50.60">
    <property type="entry name" value="FAD/NAD(P)-binding domain"/>
    <property type="match status" value="1"/>
</dbReference>
<dbReference type="Pfam" id="PF01266">
    <property type="entry name" value="DAO"/>
    <property type="match status" value="1"/>
</dbReference>
<keyword evidence="5" id="KW-0560">Oxidoreductase</keyword>
<protein>
    <recommendedName>
        <fullName evidence="7">FAD dependent oxidoreductase domain-containing protein</fullName>
    </recommendedName>
</protein>
<keyword evidence="6" id="KW-0812">Transmembrane</keyword>
<evidence type="ECO:0000256" key="2">
    <source>
        <dbReference type="ARBA" id="ARBA00010989"/>
    </source>
</evidence>
<evidence type="ECO:0000313" key="8">
    <source>
        <dbReference type="EMBL" id="KAJ8303113.1"/>
    </source>
</evidence>
<evidence type="ECO:0000256" key="4">
    <source>
        <dbReference type="ARBA" id="ARBA00022827"/>
    </source>
</evidence>
<proteinExistence type="inferred from homology"/>
<dbReference type="EMBL" id="JARBDR010000917">
    <property type="protein sequence ID" value="KAJ8303113.1"/>
    <property type="molecule type" value="Genomic_DNA"/>
</dbReference>
<dbReference type="SUPFAM" id="SSF51905">
    <property type="entry name" value="FAD/NAD(P)-binding domain"/>
    <property type="match status" value="1"/>
</dbReference>
<name>A0ABQ9ECR7_TEGGR</name>
<dbReference type="InterPro" id="IPR045170">
    <property type="entry name" value="MTOX"/>
</dbReference>
<accession>A0ABQ9ECR7</accession>
<keyword evidence="9" id="KW-1185">Reference proteome</keyword>
<dbReference type="InterPro" id="IPR036188">
    <property type="entry name" value="FAD/NAD-bd_sf"/>
</dbReference>
<comment type="cofactor">
    <cofactor evidence="1">
        <name>FAD</name>
        <dbReference type="ChEBI" id="CHEBI:57692"/>
    </cofactor>
</comment>
<dbReference type="Proteomes" id="UP001217089">
    <property type="component" value="Unassembled WGS sequence"/>
</dbReference>
<reference evidence="8 9" key="1">
    <citation type="submission" date="2022-12" db="EMBL/GenBank/DDBJ databases">
        <title>Chromosome-level genome of Tegillarca granosa.</title>
        <authorList>
            <person name="Kim J."/>
        </authorList>
    </citation>
    <scope>NUCLEOTIDE SEQUENCE [LARGE SCALE GENOMIC DNA]</scope>
    <source>
        <strain evidence="8">Teg-2019</strain>
        <tissue evidence="8">Adductor muscle</tissue>
    </source>
</reference>